<dbReference type="Gene3D" id="3.30.390.10">
    <property type="entry name" value="Enolase-like, N-terminal domain"/>
    <property type="match status" value="1"/>
</dbReference>
<protein>
    <submittedName>
        <fullName evidence="6">Mandelate racemase</fullName>
    </submittedName>
</protein>
<name>A0A7L5AJ11_9MICO</name>
<proteinExistence type="inferred from homology"/>
<accession>A0A7L5AJ11</accession>
<evidence type="ECO:0000256" key="4">
    <source>
        <dbReference type="ARBA" id="ARBA00022842"/>
    </source>
</evidence>
<gene>
    <name evidence="6" type="ORF">BHD05_12270</name>
</gene>
<evidence type="ECO:0000313" key="6">
    <source>
        <dbReference type="EMBL" id="QHO70307.1"/>
    </source>
</evidence>
<dbReference type="InterPro" id="IPR013341">
    <property type="entry name" value="Mandelate_racemase_N_dom"/>
</dbReference>
<evidence type="ECO:0000313" key="7">
    <source>
        <dbReference type="Proteomes" id="UP000464507"/>
    </source>
</evidence>
<dbReference type="Pfam" id="PF13378">
    <property type="entry name" value="MR_MLE_C"/>
    <property type="match status" value="1"/>
</dbReference>
<dbReference type="SUPFAM" id="SSF54826">
    <property type="entry name" value="Enolase N-terminal domain-like"/>
    <property type="match status" value="1"/>
</dbReference>
<dbReference type="KEGG" id="mant:BHD05_12270"/>
<feature type="domain" description="Mandelate racemase/muconate lactonizing enzyme C-terminal" evidence="5">
    <location>
        <begin position="144"/>
        <end position="239"/>
    </location>
</feature>
<comment type="cofactor">
    <cofactor evidence="1">
        <name>Mg(2+)</name>
        <dbReference type="ChEBI" id="CHEBI:18420"/>
    </cofactor>
</comment>
<dbReference type="InterPro" id="IPR029017">
    <property type="entry name" value="Enolase-like_N"/>
</dbReference>
<dbReference type="InterPro" id="IPR013342">
    <property type="entry name" value="Mandelate_racemase_C"/>
</dbReference>
<dbReference type="PANTHER" id="PTHR48080">
    <property type="entry name" value="D-GALACTONATE DEHYDRATASE-RELATED"/>
    <property type="match status" value="1"/>
</dbReference>
<dbReference type="SFLD" id="SFLDS00001">
    <property type="entry name" value="Enolase"/>
    <property type="match status" value="1"/>
</dbReference>
<organism evidence="6 7">
    <name type="scientific">Marisediminicola antarctica</name>
    <dbReference type="NCBI Taxonomy" id="674079"/>
    <lineage>
        <taxon>Bacteria</taxon>
        <taxon>Bacillati</taxon>
        <taxon>Actinomycetota</taxon>
        <taxon>Actinomycetes</taxon>
        <taxon>Micrococcales</taxon>
        <taxon>Microbacteriaceae</taxon>
        <taxon>Marisediminicola</taxon>
    </lineage>
</organism>
<keyword evidence="4" id="KW-0460">Magnesium</keyword>
<sequence length="370" mass="39365">MKITAIDCFGYSLNYAHGEYVMSGSRAATSEVGTLVRVRTDEGLEGWGEITPLGDLYLPTYWAEVRAALHTLAPRLIGADPTNLSGIHRIMNGTLLGGGFAKSAIDVACWDLLGKAAGLPVSVLLGGVLQEDFPLYEAVPLRTPGEMAAFVSERQDAGIHRFQLKVGGNPHDDIARTGAVVDVADRDTLIVADSNGGWNLRAAQIAVRGLADFPIYIEQPCRSTEDSIFAMRHSALPLVLDESILTQQDVFHAKNVAGAVSINIKISRVGGLTQAARMRDLMQELDLMVSVEDAWGGDIVTAAVSHLAASTRPENFQNASFMNDWTDGHVAGYAPRSVGGRGSAPTGHGLGIEVNAEGLEVVFSVTDGAR</sequence>
<evidence type="ECO:0000256" key="3">
    <source>
        <dbReference type="ARBA" id="ARBA00022723"/>
    </source>
</evidence>
<evidence type="ECO:0000259" key="5">
    <source>
        <dbReference type="SMART" id="SM00922"/>
    </source>
</evidence>
<dbReference type="RefSeq" id="WP_161886695.1">
    <property type="nucleotide sequence ID" value="NZ_CP017146.1"/>
</dbReference>
<dbReference type="Gene3D" id="3.20.20.120">
    <property type="entry name" value="Enolase-like C-terminal domain"/>
    <property type="match status" value="1"/>
</dbReference>
<dbReference type="Proteomes" id="UP000464507">
    <property type="component" value="Chromosome"/>
</dbReference>
<evidence type="ECO:0000256" key="1">
    <source>
        <dbReference type="ARBA" id="ARBA00001946"/>
    </source>
</evidence>
<dbReference type="GO" id="GO:0016854">
    <property type="term" value="F:racemase and epimerase activity"/>
    <property type="evidence" value="ECO:0007669"/>
    <property type="project" value="UniProtKB-ARBA"/>
</dbReference>
<dbReference type="Pfam" id="PF02746">
    <property type="entry name" value="MR_MLE_N"/>
    <property type="match status" value="1"/>
</dbReference>
<dbReference type="EMBL" id="CP017146">
    <property type="protein sequence ID" value="QHO70307.1"/>
    <property type="molecule type" value="Genomic_DNA"/>
</dbReference>
<comment type="similarity">
    <text evidence="2">Belongs to the mandelate racemase/muconate lactonizing enzyme family.</text>
</comment>
<dbReference type="GO" id="GO:0000287">
    <property type="term" value="F:magnesium ion binding"/>
    <property type="evidence" value="ECO:0007669"/>
    <property type="project" value="UniProtKB-ARBA"/>
</dbReference>
<dbReference type="AlphaFoldDB" id="A0A7L5AJ11"/>
<dbReference type="InterPro" id="IPR029065">
    <property type="entry name" value="Enolase_C-like"/>
</dbReference>
<dbReference type="SFLD" id="SFLDG00180">
    <property type="entry name" value="muconate_cycloisomerase"/>
    <property type="match status" value="1"/>
</dbReference>
<evidence type="ECO:0000256" key="2">
    <source>
        <dbReference type="ARBA" id="ARBA00008031"/>
    </source>
</evidence>
<dbReference type="InterPro" id="IPR036849">
    <property type="entry name" value="Enolase-like_C_sf"/>
</dbReference>
<keyword evidence="3" id="KW-0479">Metal-binding</keyword>
<keyword evidence="7" id="KW-1185">Reference proteome</keyword>
<dbReference type="FunFam" id="3.30.390.10:FF:000009">
    <property type="entry name" value="Hydrophobic dipeptide epimerase"/>
    <property type="match status" value="1"/>
</dbReference>
<dbReference type="InterPro" id="IPR034593">
    <property type="entry name" value="DgoD-like"/>
</dbReference>
<dbReference type="PANTHER" id="PTHR48080:SF3">
    <property type="entry name" value="ENOLASE SUPERFAMILY MEMBER DDB_G0284701"/>
    <property type="match status" value="1"/>
</dbReference>
<dbReference type="OrthoDB" id="9802699at2"/>
<dbReference type="GO" id="GO:0006518">
    <property type="term" value="P:peptide metabolic process"/>
    <property type="evidence" value="ECO:0007669"/>
    <property type="project" value="UniProtKB-ARBA"/>
</dbReference>
<dbReference type="SUPFAM" id="SSF51604">
    <property type="entry name" value="Enolase C-terminal domain-like"/>
    <property type="match status" value="1"/>
</dbReference>
<dbReference type="SMART" id="SM00922">
    <property type="entry name" value="MR_MLE"/>
    <property type="match status" value="1"/>
</dbReference>
<reference evidence="6 7" key="1">
    <citation type="submission" date="2016-09" db="EMBL/GenBank/DDBJ databases">
        <title>Complete genome sequence of microbes from the polar regions.</title>
        <authorList>
            <person name="Liao L."/>
            <person name="Chen B."/>
        </authorList>
    </citation>
    <scope>NUCLEOTIDE SEQUENCE [LARGE SCALE GENOMIC DNA]</scope>
    <source>
        <strain evidence="6 7">ZS314</strain>
    </source>
</reference>